<accession>A0ABR5CJ87</accession>
<gene>
    <name evidence="1" type="ORF">TZ00_02830</name>
</gene>
<dbReference type="EMBL" id="JYFC01000001">
    <property type="protein sequence ID" value="KJC65730.1"/>
    <property type="molecule type" value="Genomic_DNA"/>
</dbReference>
<evidence type="ECO:0000313" key="2">
    <source>
        <dbReference type="Proteomes" id="UP000032503"/>
    </source>
</evidence>
<sequence length="74" mass="8157">MAGFDVVTTWPELFKDLDDGQQETVRQVFATEHVSGWEPDRAAVADLVAFTLGHIDFDAYLSRSADRAAVELAS</sequence>
<dbReference type="Proteomes" id="UP000032503">
    <property type="component" value="Unassembled WGS sequence"/>
</dbReference>
<reference evidence="1 2" key="1">
    <citation type="journal article" date="2001" name="Int. J. Syst. Evol. Microbiol.">
        <title>Agreia bicolorata gen. nov., sp. nov., to accommodate actinobacteria isolated from narrow reed grass infected by the nematode Heteroanguina graminophila.</title>
        <authorList>
            <person name="Evtushenko L.I."/>
            <person name="Dorofeeva L.V."/>
            <person name="Dobrovolskaya T.G."/>
            <person name="Streshinskaya G.M."/>
            <person name="Subbotin S.A."/>
            <person name="Tiedje J.M."/>
        </authorList>
    </citation>
    <scope>NUCLEOTIDE SEQUENCE [LARGE SCALE GENOMIC DNA]</scope>
    <source>
        <strain evidence="1 2">VKM Ac-1804</strain>
    </source>
</reference>
<dbReference type="RefSeq" id="WP_152631060.1">
    <property type="nucleotide sequence ID" value="NZ_JYFC01000001.1"/>
</dbReference>
<organism evidence="1 2">
    <name type="scientific">Agreia bicolorata</name>
    <dbReference type="NCBI Taxonomy" id="110935"/>
    <lineage>
        <taxon>Bacteria</taxon>
        <taxon>Bacillati</taxon>
        <taxon>Actinomycetota</taxon>
        <taxon>Actinomycetes</taxon>
        <taxon>Micrococcales</taxon>
        <taxon>Microbacteriaceae</taxon>
        <taxon>Agreia</taxon>
    </lineage>
</organism>
<keyword evidence="2" id="KW-1185">Reference proteome</keyword>
<comment type="caution">
    <text evidence="1">The sequence shown here is derived from an EMBL/GenBank/DDBJ whole genome shotgun (WGS) entry which is preliminary data.</text>
</comment>
<name>A0ABR5CJ87_9MICO</name>
<proteinExistence type="predicted"/>
<evidence type="ECO:0000313" key="1">
    <source>
        <dbReference type="EMBL" id="KJC65730.1"/>
    </source>
</evidence>
<protein>
    <submittedName>
        <fullName evidence="1">Uncharacterized protein</fullName>
    </submittedName>
</protein>